<dbReference type="GO" id="GO:0004673">
    <property type="term" value="F:protein histidine kinase activity"/>
    <property type="evidence" value="ECO:0007669"/>
    <property type="project" value="UniProtKB-EC"/>
</dbReference>
<comment type="catalytic activity">
    <reaction evidence="1">
        <text>ATP + protein L-histidine = ADP + protein N-phospho-L-histidine.</text>
        <dbReference type="EC" id="2.7.13.3"/>
    </reaction>
</comment>
<dbReference type="SMART" id="SM00387">
    <property type="entry name" value="HATPase_c"/>
    <property type="match status" value="1"/>
</dbReference>
<dbReference type="EC" id="2.7.13.3" evidence="2"/>
<name>A0A3A3FKU9_9BURK</name>
<evidence type="ECO:0000313" key="4">
    <source>
        <dbReference type="EMBL" id="RJF95927.1"/>
    </source>
</evidence>
<evidence type="ECO:0000256" key="1">
    <source>
        <dbReference type="ARBA" id="ARBA00000085"/>
    </source>
</evidence>
<dbReference type="Pfam" id="PF02518">
    <property type="entry name" value="HATPase_c"/>
    <property type="match status" value="1"/>
</dbReference>
<dbReference type="InterPro" id="IPR004358">
    <property type="entry name" value="Sig_transdc_His_kin-like_C"/>
</dbReference>
<dbReference type="OrthoDB" id="9763119at2"/>
<dbReference type="EMBL" id="QYUO01000002">
    <property type="protein sequence ID" value="RJF95927.1"/>
    <property type="molecule type" value="Genomic_DNA"/>
</dbReference>
<dbReference type="PANTHER" id="PTHR43065:SF42">
    <property type="entry name" value="TWO-COMPONENT SENSOR PPRA"/>
    <property type="match status" value="1"/>
</dbReference>
<proteinExistence type="predicted"/>
<dbReference type="InterPro" id="IPR036890">
    <property type="entry name" value="HATPase_C_sf"/>
</dbReference>
<comment type="caution">
    <text evidence="4">The sequence shown here is derived from an EMBL/GenBank/DDBJ whole genome shotgun (WGS) entry which is preliminary data.</text>
</comment>
<evidence type="ECO:0000256" key="2">
    <source>
        <dbReference type="ARBA" id="ARBA00012438"/>
    </source>
</evidence>
<dbReference type="RefSeq" id="WP_119771074.1">
    <property type="nucleotide sequence ID" value="NZ_QYUO01000002.1"/>
</dbReference>
<keyword evidence="5" id="KW-1185">Reference proteome</keyword>
<dbReference type="Gene3D" id="3.30.565.10">
    <property type="entry name" value="Histidine kinase-like ATPase, C-terminal domain"/>
    <property type="match status" value="1"/>
</dbReference>
<dbReference type="InterPro" id="IPR005467">
    <property type="entry name" value="His_kinase_dom"/>
</dbReference>
<dbReference type="PANTHER" id="PTHR43065">
    <property type="entry name" value="SENSOR HISTIDINE KINASE"/>
    <property type="match status" value="1"/>
</dbReference>
<sequence>MLVGIMGNLEMLKVRLDQGLIDGNIKYVDGPLTSVNCAAALTHRLLAFSRCQTLDPKPTDVNHLVLSMEDLIRRTLGPNIYLETVLTNGLWTALCDPNQLETALLNLAINSRDAMPDGGRLTIETVNAPLDREGLAGAGEVETGDYIRPCVSDTGVGMTTDIAKRAVDPFFTTKPIGQGTALGLSMIYGFVKKSKGHMRILSRPGEGTTVQLLLPRRVGPAETQTPHTLLPATCIDQKAIVLLVEDEDAVRKILPRCLEISGMS</sequence>
<dbReference type="InterPro" id="IPR003594">
    <property type="entry name" value="HATPase_dom"/>
</dbReference>
<accession>A0A3A3FKU9</accession>
<dbReference type="AlphaFoldDB" id="A0A3A3FKU9"/>
<protein>
    <recommendedName>
        <fullName evidence="2">histidine kinase</fullName>
        <ecNumber evidence="2">2.7.13.3</ecNumber>
    </recommendedName>
</protein>
<reference evidence="5" key="1">
    <citation type="submission" date="2018-09" db="EMBL/GenBank/DDBJ databases">
        <authorList>
            <person name="Zhu H."/>
        </authorList>
    </citation>
    <scope>NUCLEOTIDE SEQUENCE [LARGE SCALE GENOMIC DNA]</scope>
    <source>
        <strain evidence="5">K1R23-30</strain>
    </source>
</reference>
<evidence type="ECO:0000259" key="3">
    <source>
        <dbReference type="PROSITE" id="PS50109"/>
    </source>
</evidence>
<dbReference type="Proteomes" id="UP000265955">
    <property type="component" value="Unassembled WGS sequence"/>
</dbReference>
<organism evidence="4 5">
    <name type="scientific">Noviherbaspirillum saxi</name>
    <dbReference type="NCBI Taxonomy" id="2320863"/>
    <lineage>
        <taxon>Bacteria</taxon>
        <taxon>Pseudomonadati</taxon>
        <taxon>Pseudomonadota</taxon>
        <taxon>Betaproteobacteria</taxon>
        <taxon>Burkholderiales</taxon>
        <taxon>Oxalobacteraceae</taxon>
        <taxon>Noviherbaspirillum</taxon>
    </lineage>
</organism>
<dbReference type="PRINTS" id="PR00344">
    <property type="entry name" value="BCTRLSENSOR"/>
</dbReference>
<dbReference type="SUPFAM" id="SSF55874">
    <property type="entry name" value="ATPase domain of HSP90 chaperone/DNA topoisomerase II/histidine kinase"/>
    <property type="match status" value="1"/>
</dbReference>
<gene>
    <name evidence="4" type="ORF">D3871_21465</name>
</gene>
<feature type="domain" description="Histidine kinase" evidence="3">
    <location>
        <begin position="1"/>
        <end position="218"/>
    </location>
</feature>
<dbReference type="PROSITE" id="PS50109">
    <property type="entry name" value="HIS_KIN"/>
    <property type="match status" value="1"/>
</dbReference>
<evidence type="ECO:0000313" key="5">
    <source>
        <dbReference type="Proteomes" id="UP000265955"/>
    </source>
</evidence>